<organism evidence="2 3">
    <name type="scientific">Myxozyma melibiosi</name>
    <dbReference type="NCBI Taxonomy" id="54550"/>
    <lineage>
        <taxon>Eukaryota</taxon>
        <taxon>Fungi</taxon>
        <taxon>Dikarya</taxon>
        <taxon>Ascomycota</taxon>
        <taxon>Saccharomycotina</taxon>
        <taxon>Lipomycetes</taxon>
        <taxon>Lipomycetales</taxon>
        <taxon>Lipomycetaceae</taxon>
        <taxon>Myxozyma</taxon>
    </lineage>
</organism>
<dbReference type="Proteomes" id="UP001498771">
    <property type="component" value="Unassembled WGS sequence"/>
</dbReference>
<dbReference type="EMBL" id="JBBJBU010000016">
    <property type="protein sequence ID" value="KAK7202543.1"/>
    <property type="molecule type" value="Genomic_DNA"/>
</dbReference>
<dbReference type="RefSeq" id="XP_064765576.1">
    <property type="nucleotide sequence ID" value="XM_064915579.1"/>
</dbReference>
<dbReference type="InterPro" id="IPR011042">
    <property type="entry name" value="6-blade_b-propeller_TolB-like"/>
</dbReference>
<dbReference type="PANTHER" id="PTHR11799:SF30">
    <property type="entry name" value="SERUM PARAOXONASE_ARYLESTERASE 2"/>
    <property type="match status" value="1"/>
</dbReference>
<dbReference type="PANTHER" id="PTHR11799">
    <property type="entry name" value="PARAOXONASE"/>
    <property type="match status" value="1"/>
</dbReference>
<dbReference type="SUPFAM" id="SSF63829">
    <property type="entry name" value="Calcium-dependent phosphotriesterase"/>
    <property type="match status" value="1"/>
</dbReference>
<dbReference type="Gene3D" id="2.120.10.30">
    <property type="entry name" value="TolB, C-terminal domain"/>
    <property type="match status" value="1"/>
</dbReference>
<dbReference type="GeneID" id="90041091"/>
<proteinExistence type="predicted"/>
<evidence type="ECO:0000313" key="2">
    <source>
        <dbReference type="EMBL" id="KAK7202543.1"/>
    </source>
</evidence>
<dbReference type="InterPro" id="IPR051288">
    <property type="entry name" value="Serum_paraoxonase/arylesterase"/>
</dbReference>
<accession>A0ABR1F076</accession>
<gene>
    <name evidence="2" type="ORF">BZA70DRAFT_97104</name>
</gene>
<comment type="caution">
    <text evidence="2">The sequence shown here is derived from an EMBL/GenBank/DDBJ whole genome shotgun (WGS) entry which is preliminary data.</text>
</comment>
<evidence type="ECO:0000313" key="3">
    <source>
        <dbReference type="Proteomes" id="UP001498771"/>
    </source>
</evidence>
<keyword evidence="3" id="KW-1185">Reference proteome</keyword>
<protein>
    <submittedName>
        <fullName evidence="2">Uncharacterized protein</fullName>
    </submittedName>
</protein>
<evidence type="ECO:0000256" key="1">
    <source>
        <dbReference type="SAM" id="MobiDB-lite"/>
    </source>
</evidence>
<sequence>MIIGPAMFPMLWFIAKGLWGEYHKRPPLWLSYEPEQFPEVTYYDTVCDVVRPEVFGGCEDIRIIGDYAIVSCDPYLKQSNFFTGFTPNTPSGAVYIWNYVTDDTPTPIELPADFGEFRPRGVHARQLTDSSKIRLFLSNAAYKNASVEVFDFDPATKAVVPFASLHHEEAILDPAAIVSISDDQIFLTNTLGWPYSTLGIIEALSGFPFGSIGYMNLTDMTNITGKSIGVQTTPVGIEYVDEWLYVTSLQYGVYGYQLYIPPNDLDPELVAENKSLGRMHFYPGERVYRTPYLPTHLSYSEELGGIVSAAIPSYSGEIKAWYGRKSASWAGLLVDRAQEDGKPLVVADSVTSGLRSNDRKWQTLFWDKTGENFSGLKSMTIANGRRFGVSPHQAGVLICKTNGLEPVEVPEKAVDTEEQKAQTKEKRSKYQLEHLNLAKDEL</sequence>
<feature type="region of interest" description="Disordered" evidence="1">
    <location>
        <begin position="410"/>
        <end position="442"/>
    </location>
</feature>
<reference evidence="2 3" key="1">
    <citation type="submission" date="2024-03" db="EMBL/GenBank/DDBJ databases">
        <title>Genome-scale model development and genomic sequencing of the oleaginous clade Lipomyces.</title>
        <authorList>
            <consortium name="Lawrence Berkeley National Laboratory"/>
            <person name="Czajka J.J."/>
            <person name="Han Y."/>
            <person name="Kim J."/>
            <person name="Mondo S.J."/>
            <person name="Hofstad B.A."/>
            <person name="Robles A."/>
            <person name="Haridas S."/>
            <person name="Riley R."/>
            <person name="LaButti K."/>
            <person name="Pangilinan J."/>
            <person name="Andreopoulos W."/>
            <person name="Lipzen A."/>
            <person name="Yan J."/>
            <person name="Wang M."/>
            <person name="Ng V."/>
            <person name="Grigoriev I.V."/>
            <person name="Spatafora J.W."/>
            <person name="Magnuson J.K."/>
            <person name="Baker S.E."/>
            <person name="Pomraning K.R."/>
        </authorList>
    </citation>
    <scope>NUCLEOTIDE SEQUENCE [LARGE SCALE GENOMIC DNA]</scope>
    <source>
        <strain evidence="2 3">Phaff 52-87</strain>
    </source>
</reference>
<name>A0ABR1F076_9ASCO</name>